<protein>
    <recommendedName>
        <fullName evidence="4">NmrA-like domain-containing protein</fullName>
    </recommendedName>
</protein>
<dbReference type="Gene3D" id="3.90.25.10">
    <property type="entry name" value="UDP-galactose 4-epimerase, domain 1"/>
    <property type="match status" value="1"/>
</dbReference>
<keyword evidence="1" id="KW-0521">NADP</keyword>
<evidence type="ECO:0000313" key="5">
    <source>
        <dbReference type="EMBL" id="RMZ69865.1"/>
    </source>
</evidence>
<dbReference type="Gene3D" id="3.40.50.720">
    <property type="entry name" value="NAD(P)-binding Rossmann-like Domain"/>
    <property type="match status" value="1"/>
</dbReference>
<accession>A0A3M7M5S7</accession>
<keyword evidence="3" id="KW-0732">Signal</keyword>
<keyword evidence="2" id="KW-0560">Oxidoreductase</keyword>
<dbReference type="GO" id="GO:0016491">
    <property type="term" value="F:oxidoreductase activity"/>
    <property type="evidence" value="ECO:0007669"/>
    <property type="project" value="UniProtKB-KW"/>
</dbReference>
<dbReference type="PANTHER" id="PTHR47706">
    <property type="entry name" value="NMRA-LIKE FAMILY PROTEIN"/>
    <property type="match status" value="1"/>
</dbReference>
<dbReference type="PANTHER" id="PTHR47706:SF10">
    <property type="entry name" value="NMRA-LIKE DOMAIN-CONTAINING PROTEIN"/>
    <property type="match status" value="1"/>
</dbReference>
<evidence type="ECO:0000313" key="6">
    <source>
        <dbReference type="Proteomes" id="UP000265663"/>
    </source>
</evidence>
<feature type="domain" description="NmrA-like" evidence="4">
    <location>
        <begin position="36"/>
        <end position="239"/>
    </location>
</feature>
<dbReference type="InterPro" id="IPR051609">
    <property type="entry name" value="NmrA/Isoflavone_reductase-like"/>
</dbReference>
<evidence type="ECO:0000256" key="1">
    <source>
        <dbReference type="ARBA" id="ARBA00022857"/>
    </source>
</evidence>
<dbReference type="SUPFAM" id="SSF51735">
    <property type="entry name" value="NAD(P)-binding Rossmann-fold domains"/>
    <property type="match status" value="1"/>
</dbReference>
<name>A0A3M7M5S7_9PLEO</name>
<evidence type="ECO:0000256" key="3">
    <source>
        <dbReference type="SAM" id="SignalP"/>
    </source>
</evidence>
<keyword evidence="6" id="KW-1185">Reference proteome</keyword>
<dbReference type="AlphaFoldDB" id="A0A3M7M5S7"/>
<dbReference type="InterPro" id="IPR036291">
    <property type="entry name" value="NAD(P)-bd_dom_sf"/>
</dbReference>
<dbReference type="InterPro" id="IPR008030">
    <property type="entry name" value="NmrA-like"/>
</dbReference>
<dbReference type="Proteomes" id="UP000265663">
    <property type="component" value="Unassembled WGS sequence"/>
</dbReference>
<feature type="signal peptide" evidence="3">
    <location>
        <begin position="1"/>
        <end position="27"/>
    </location>
</feature>
<gene>
    <name evidence="5" type="ORF">GMOD_00008797</name>
</gene>
<sequence length="322" mass="35372">MAIEKVMILGNWELCLTITAALLTSKSQPTASQCHVTVLTCPSQTLYLPSHISSSDVVHKKSDFSTASLLEVFAGHDLIVNTMSSGDSELQIRIIDAAVIAGVKRFIPNEFGYDTLNKGIQNRIPKYAGRAKVIHKLQRMSSFDPDIEWTAIATGYTLDTNLINGNMGLDMEWHSATIHGSGTEMFPASSLERVGSVVARTIDQWDDIKNQYIYAAGVITSANEVLISAEKATGRSFTVGNYNVEESILEGQKRIEQGYLDSGIFLLERSILYDEEIDGSAPFRTRNMNKNLGLPSESVETIVEKAYHDLKHRGKSGCTCSA</sequence>
<organism evidence="5 6">
    <name type="scientific">Pyrenophora seminiperda CCB06</name>
    <dbReference type="NCBI Taxonomy" id="1302712"/>
    <lineage>
        <taxon>Eukaryota</taxon>
        <taxon>Fungi</taxon>
        <taxon>Dikarya</taxon>
        <taxon>Ascomycota</taxon>
        <taxon>Pezizomycotina</taxon>
        <taxon>Dothideomycetes</taxon>
        <taxon>Pleosporomycetidae</taxon>
        <taxon>Pleosporales</taxon>
        <taxon>Pleosporineae</taxon>
        <taxon>Pleosporaceae</taxon>
        <taxon>Pyrenophora</taxon>
    </lineage>
</organism>
<evidence type="ECO:0000256" key="2">
    <source>
        <dbReference type="ARBA" id="ARBA00023002"/>
    </source>
</evidence>
<reference evidence="5 6" key="1">
    <citation type="journal article" date="2014" name="PLoS ONE">
        <title>De novo Genome Assembly of the Fungal Plant Pathogen Pyrenophora semeniperda.</title>
        <authorList>
            <person name="Soliai M.M."/>
            <person name="Meyer S.E."/>
            <person name="Udall J.A."/>
            <person name="Elzinga D.E."/>
            <person name="Hermansen R.A."/>
            <person name="Bodily P.M."/>
            <person name="Hart A.A."/>
            <person name="Coleman C.E."/>
        </authorList>
    </citation>
    <scope>NUCLEOTIDE SEQUENCE [LARGE SCALE GENOMIC DNA]</scope>
    <source>
        <strain evidence="5 6">CCB06</strain>
        <tissue evidence="5">Mycelium</tissue>
    </source>
</reference>
<dbReference type="OrthoDB" id="9984533at2759"/>
<evidence type="ECO:0000259" key="4">
    <source>
        <dbReference type="Pfam" id="PF05368"/>
    </source>
</evidence>
<proteinExistence type="predicted"/>
<dbReference type="Pfam" id="PF05368">
    <property type="entry name" value="NmrA"/>
    <property type="match status" value="1"/>
</dbReference>
<feature type="chain" id="PRO_5018308004" description="NmrA-like domain-containing protein" evidence="3">
    <location>
        <begin position="28"/>
        <end position="322"/>
    </location>
</feature>
<dbReference type="EMBL" id="KE747823">
    <property type="protein sequence ID" value="RMZ69865.1"/>
    <property type="molecule type" value="Genomic_DNA"/>
</dbReference>